<evidence type="ECO:0000256" key="1">
    <source>
        <dbReference type="ARBA" id="ARBA00004496"/>
    </source>
</evidence>
<dbReference type="InterPro" id="IPR003961">
    <property type="entry name" value="FN3_dom"/>
</dbReference>
<dbReference type="SUPFAM" id="SSF49265">
    <property type="entry name" value="Fibronectin type III"/>
    <property type="match status" value="2"/>
</dbReference>
<keyword evidence="6" id="KW-0393">Immunoglobulin domain</keyword>
<evidence type="ECO:0000256" key="2">
    <source>
        <dbReference type="ARBA" id="ARBA00006692"/>
    </source>
</evidence>
<dbReference type="FunFam" id="2.60.40.10:FF:000127">
    <property type="entry name" value="titin isoform X1"/>
    <property type="match status" value="1"/>
</dbReference>
<dbReference type="InterPro" id="IPR011009">
    <property type="entry name" value="Kinase-like_dom_sf"/>
</dbReference>
<dbReference type="SUPFAM" id="SSF56112">
    <property type="entry name" value="Protein kinase-like (PK-like)"/>
    <property type="match status" value="1"/>
</dbReference>
<dbReference type="Pfam" id="PF07679">
    <property type="entry name" value="I-set"/>
    <property type="match status" value="4"/>
</dbReference>
<reference evidence="10" key="2">
    <citation type="submission" date="2025-09" db="UniProtKB">
        <authorList>
            <consortium name="Ensembl"/>
        </authorList>
    </citation>
    <scope>IDENTIFICATION</scope>
</reference>
<feature type="domain" description="Fibronectin type-III" evidence="9">
    <location>
        <begin position="247"/>
        <end position="340"/>
    </location>
</feature>
<dbReference type="PANTHER" id="PTHR47633">
    <property type="entry name" value="IMMUNOGLOBULIN"/>
    <property type="match status" value="1"/>
</dbReference>
<evidence type="ECO:0000256" key="5">
    <source>
        <dbReference type="ARBA" id="ARBA00023157"/>
    </source>
</evidence>
<dbReference type="SMART" id="SM00060">
    <property type="entry name" value="FN3"/>
    <property type="match status" value="1"/>
</dbReference>
<protein>
    <submittedName>
        <fullName evidence="10">Uncharacterized protein</fullName>
    </submittedName>
</protein>
<proteinExistence type="inferred from homology"/>
<dbReference type="Gene3D" id="3.30.200.20">
    <property type="entry name" value="Phosphorylase Kinase, domain 1"/>
    <property type="match status" value="1"/>
</dbReference>
<dbReference type="FunFam" id="2.60.40.10:FF:000080">
    <property type="entry name" value="Myosin light chain kinase, smooth muscle"/>
    <property type="match status" value="1"/>
</dbReference>
<dbReference type="Gene3D" id="1.10.510.10">
    <property type="entry name" value="Transferase(Phosphotransferase) domain 1"/>
    <property type="match status" value="1"/>
</dbReference>
<dbReference type="InterPro" id="IPR003599">
    <property type="entry name" value="Ig_sub"/>
</dbReference>
<dbReference type="SUPFAM" id="SSF48726">
    <property type="entry name" value="Immunoglobulin"/>
    <property type="match status" value="4"/>
</dbReference>
<dbReference type="PROSITE" id="PS50853">
    <property type="entry name" value="FN3"/>
    <property type="match status" value="2"/>
</dbReference>
<evidence type="ECO:0000313" key="10">
    <source>
        <dbReference type="Ensembl" id="ENSSTUP00000088366.1"/>
    </source>
</evidence>
<dbReference type="CDD" id="cd00063">
    <property type="entry name" value="FN3"/>
    <property type="match status" value="2"/>
</dbReference>
<evidence type="ECO:0000256" key="6">
    <source>
        <dbReference type="ARBA" id="ARBA00023319"/>
    </source>
</evidence>
<dbReference type="Pfam" id="PF00041">
    <property type="entry name" value="fn3"/>
    <property type="match status" value="1"/>
</dbReference>
<keyword evidence="4" id="KW-0677">Repeat</keyword>
<accession>A0A674CYS2</accession>
<dbReference type="CDD" id="cd00096">
    <property type="entry name" value="Ig"/>
    <property type="match status" value="1"/>
</dbReference>
<dbReference type="InterPro" id="IPR036179">
    <property type="entry name" value="Ig-like_dom_sf"/>
</dbReference>
<comment type="similarity">
    <text evidence="2">Belongs to the protein kinase superfamily. CAMK Ser/Thr protein kinase family.</text>
</comment>
<dbReference type="InterPro" id="IPR007110">
    <property type="entry name" value="Ig-like_dom"/>
</dbReference>
<dbReference type="GO" id="GO:0005737">
    <property type="term" value="C:cytoplasm"/>
    <property type="evidence" value="ECO:0007669"/>
    <property type="project" value="UniProtKB-SubCell"/>
</dbReference>
<dbReference type="GeneTree" id="ENSGT01150000286978"/>
<dbReference type="InterPro" id="IPR003598">
    <property type="entry name" value="Ig_sub2"/>
</dbReference>
<evidence type="ECO:0000259" key="9">
    <source>
        <dbReference type="PROSITE" id="PS50853"/>
    </source>
</evidence>
<dbReference type="SMART" id="SM00409">
    <property type="entry name" value="IG"/>
    <property type="match status" value="4"/>
</dbReference>
<comment type="subcellular location">
    <subcellularLocation>
        <location evidence="1">Cytoplasm</location>
    </subcellularLocation>
</comment>
<feature type="domain" description="Protein kinase" evidence="7">
    <location>
        <begin position="376"/>
        <end position="630"/>
    </location>
</feature>
<dbReference type="Ensembl" id="ENSSTUT00000094022.1">
    <property type="protein sequence ID" value="ENSSTUP00000088366.1"/>
    <property type="gene ID" value="ENSSTUG00000038845.1"/>
</dbReference>
<dbReference type="Proteomes" id="UP000472277">
    <property type="component" value="Chromosome 24"/>
</dbReference>
<dbReference type="InterPro" id="IPR013098">
    <property type="entry name" value="Ig_I-set"/>
</dbReference>
<keyword evidence="5" id="KW-1015">Disulfide bond</keyword>
<feature type="domain" description="Fibronectin type-III" evidence="9">
    <location>
        <begin position="1"/>
        <end position="49"/>
    </location>
</feature>
<evidence type="ECO:0000313" key="11">
    <source>
        <dbReference type="Proteomes" id="UP000472277"/>
    </source>
</evidence>
<dbReference type="InterPro" id="IPR013783">
    <property type="entry name" value="Ig-like_fold"/>
</dbReference>
<feature type="domain" description="Ig-like" evidence="8">
    <location>
        <begin position="37"/>
        <end position="133"/>
    </location>
</feature>
<dbReference type="InterPro" id="IPR000719">
    <property type="entry name" value="Prot_kinase_dom"/>
</dbReference>
<evidence type="ECO:0000256" key="4">
    <source>
        <dbReference type="ARBA" id="ARBA00022737"/>
    </source>
</evidence>
<dbReference type="FunFam" id="1.10.510.10:FF:000329">
    <property type="entry name" value="Titin a"/>
    <property type="match status" value="1"/>
</dbReference>
<dbReference type="PANTHER" id="PTHR47633:SF7">
    <property type="entry name" value="TITIN HOMOLOG"/>
    <property type="match status" value="1"/>
</dbReference>
<reference evidence="10" key="1">
    <citation type="submission" date="2025-08" db="UniProtKB">
        <authorList>
            <consortium name="Ensembl"/>
        </authorList>
    </citation>
    <scope>IDENTIFICATION</scope>
</reference>
<dbReference type="FunFam" id="2.60.40.10:FF:000147">
    <property type="entry name" value="Myosin light chain kinase"/>
    <property type="match status" value="1"/>
</dbReference>
<evidence type="ECO:0000256" key="3">
    <source>
        <dbReference type="ARBA" id="ARBA00022490"/>
    </source>
</evidence>
<dbReference type="AlphaFoldDB" id="A0A674CYS2"/>
<name>A0A674CYS2_SALTR</name>
<dbReference type="SMART" id="SM00408">
    <property type="entry name" value="IGc2"/>
    <property type="match status" value="2"/>
</dbReference>
<dbReference type="Pfam" id="PF00069">
    <property type="entry name" value="Pkinase"/>
    <property type="match status" value="1"/>
</dbReference>
<dbReference type="InterPro" id="IPR036116">
    <property type="entry name" value="FN3_sf"/>
</dbReference>
<keyword evidence="3" id="KW-0963">Cytoplasm</keyword>
<dbReference type="PROSITE" id="PS50011">
    <property type="entry name" value="PROTEIN_KINASE_DOM"/>
    <property type="match status" value="1"/>
</dbReference>
<evidence type="ECO:0000259" key="7">
    <source>
        <dbReference type="PROSITE" id="PS50011"/>
    </source>
</evidence>
<sequence length="820" mass="93181">CNKERSKDRQFTMGGLMEATEYEFRILAENETGMSRPRRTAMGIKTKLSYMADVITKLGESGTLTCQIIGRPLPDIRWYRYGKELIQSRKYKMSSDGRNHSLTVATDEQEDEGIYTCRAANEAGETESSGKLRLQAAPAFHPGFPLKEKYTAGCGTSLRLHVVYIGLVTIKIPISGKPDPQIQWQKGPEIMGSSAHTQVIVTRSFTSLVFPKGVQKKDTGYYVITAKNRFGVDKQTIEVAVADVPDPPKGIKVSEITRDSITLTWSPPEKDGGSPIINYIIQKCPTSGDRWIRAGQTNEPKYTMIALFGKTKYQFRVIAENQFGLSDHSEPTEPVTTIEDKSVIRNYDEEVDEAREITKEEAPHSSKIKMVAAQYTISEELARAGTFGVVHRCVENKSKKTFMAKFIKIKGTDQELVTREIETLNLSKHKNFIYLHESFDSLEEMVLIYEFISGVDIFERLGTGNFELSELEIVRYLRQVCSALKFLHKLNYAHFEIKPDNIVYTTRKSTNIKIIEMGQARLLTPGENIRINFTAPEYCAPEIHRHGLVSTATDMWSVGVLTYVLLSGLNPFAAESTTKMIENISNAEYIFDSEAFKETSLEGMDFCDRLLCKDLKKRMTAHEALEHPWLRLKLEHLSKKTIKTLSHRRYYQTLVKKERETIVSSARLMIHNLDLDDDAEYTVMAHNKFGEDSCTARLTVTPHPVSEDTMRPMFKRLLANVECVEGHSVRFDLRVSGTPAPILKWEKDGRPLEFNQQITVVQEDVDYHVLHVRETLVEDSGLYKVTATNCVGSVSCQATLKVDRITYKRREYKSEAEQQK</sequence>
<organism evidence="10 11">
    <name type="scientific">Salmo trutta</name>
    <name type="common">Brown trout</name>
    <dbReference type="NCBI Taxonomy" id="8032"/>
    <lineage>
        <taxon>Eukaryota</taxon>
        <taxon>Metazoa</taxon>
        <taxon>Chordata</taxon>
        <taxon>Craniata</taxon>
        <taxon>Vertebrata</taxon>
        <taxon>Euteleostomi</taxon>
        <taxon>Actinopterygii</taxon>
        <taxon>Neopterygii</taxon>
        <taxon>Teleostei</taxon>
        <taxon>Protacanthopterygii</taxon>
        <taxon>Salmoniformes</taxon>
        <taxon>Salmonidae</taxon>
        <taxon>Salmoninae</taxon>
        <taxon>Salmo</taxon>
    </lineage>
</organism>
<dbReference type="GO" id="GO:0005524">
    <property type="term" value="F:ATP binding"/>
    <property type="evidence" value="ECO:0007669"/>
    <property type="project" value="InterPro"/>
</dbReference>
<evidence type="ECO:0000259" key="8">
    <source>
        <dbReference type="PROSITE" id="PS50835"/>
    </source>
</evidence>
<dbReference type="OMA" id="SARLMIH"/>
<dbReference type="PRINTS" id="PR00014">
    <property type="entry name" value="FNTYPEIII"/>
</dbReference>
<dbReference type="PROSITE" id="PS50835">
    <property type="entry name" value="IG_LIKE"/>
    <property type="match status" value="2"/>
</dbReference>
<keyword evidence="11" id="KW-1185">Reference proteome</keyword>
<feature type="domain" description="Ig-like" evidence="8">
    <location>
        <begin position="712"/>
        <end position="801"/>
    </location>
</feature>
<dbReference type="FunFam" id="2.60.40.10:FF:000031">
    <property type="entry name" value="Myosin-binding protein C, slow type"/>
    <property type="match status" value="1"/>
</dbReference>
<dbReference type="GO" id="GO:0004672">
    <property type="term" value="F:protein kinase activity"/>
    <property type="evidence" value="ECO:0007669"/>
    <property type="project" value="InterPro"/>
</dbReference>
<dbReference type="Gene3D" id="2.60.40.10">
    <property type="entry name" value="Immunoglobulins"/>
    <property type="match status" value="5"/>
</dbReference>